<name>A0ACC1I1H6_9FUNG</name>
<sequence>DDRSITVDADEGFLQLRAQTQEEYEAWVAALKRAKEGALASNSLGTTLQQDQLLPRARTDTGAKTAAYLHSEFENAVQQLRGMLGDQELGILQAAIDSERALHCLAAGGEAYSESMSASCASWVSEPDVFYDTNEVLELTESCEDNVVKPANAAVENNINNSSSDDDDRSFTRGSDTSSRSSRLCKDLIRDPDFIEAMVRNSLQASIAENKSDKKRAEAEAEAEEEAGDASTDPQPTVTIENTRMQLVGYEPRTRLPVEKVPATISLISILRKNVGKDLSSIAMPLVINEPINALQALCEELVYQRLLLQASDQTDSLDRLMYVATFAISTLSTKKPRAERKPFNPLLGETYEMVDPALNFRFVAEKVSHHPPIMACYADAPAFRFWQDSSGKSKFWGKSMEIVQTSSVHVELLAHDDHFTWSKPSALVRGLLAGARSVEFTGEMTVTNHVTGDRCVIVLKEGGMFSSSTDEVECRLYRGGSNTCERVLRGCWSSHLRHERSPGQHADTLWEVAALPPDADRYYGFSFYTMKLNELPDALRPVLPPTDTRLRPDQRAYEEGRVDEAEALKTELEEAQRARKRRRDENEVNWAPQWFELRDDPHSNESRSWQYSGGYWAARARHAFPQTDQLW</sequence>
<protein>
    <submittedName>
        <fullName evidence="1">Oxysterol-binding protein 3</fullName>
    </submittedName>
</protein>
<reference evidence="1" key="1">
    <citation type="submission" date="2022-07" db="EMBL/GenBank/DDBJ databases">
        <title>Phylogenomic reconstructions and comparative analyses of Kickxellomycotina fungi.</title>
        <authorList>
            <person name="Reynolds N.K."/>
            <person name="Stajich J.E."/>
            <person name="Barry K."/>
            <person name="Grigoriev I.V."/>
            <person name="Crous P."/>
            <person name="Smith M.E."/>
        </authorList>
    </citation>
    <scope>NUCLEOTIDE SEQUENCE</scope>
    <source>
        <strain evidence="1">Benny 63K</strain>
    </source>
</reference>
<feature type="non-terminal residue" evidence="1">
    <location>
        <position position="1"/>
    </location>
</feature>
<evidence type="ECO:0000313" key="2">
    <source>
        <dbReference type="Proteomes" id="UP001150581"/>
    </source>
</evidence>
<gene>
    <name evidence="1" type="primary">OSH3_1</name>
    <name evidence="1" type="ORF">LPJ66_010333</name>
</gene>
<dbReference type="Proteomes" id="UP001150581">
    <property type="component" value="Unassembled WGS sequence"/>
</dbReference>
<proteinExistence type="predicted"/>
<keyword evidence="2" id="KW-1185">Reference proteome</keyword>
<organism evidence="1 2">
    <name type="scientific">Kickxella alabastrina</name>
    <dbReference type="NCBI Taxonomy" id="61397"/>
    <lineage>
        <taxon>Eukaryota</taxon>
        <taxon>Fungi</taxon>
        <taxon>Fungi incertae sedis</taxon>
        <taxon>Zoopagomycota</taxon>
        <taxon>Kickxellomycotina</taxon>
        <taxon>Kickxellomycetes</taxon>
        <taxon>Kickxellales</taxon>
        <taxon>Kickxellaceae</taxon>
        <taxon>Kickxella</taxon>
    </lineage>
</organism>
<evidence type="ECO:0000313" key="1">
    <source>
        <dbReference type="EMBL" id="KAJ1885013.1"/>
    </source>
</evidence>
<comment type="caution">
    <text evidence="1">The sequence shown here is derived from an EMBL/GenBank/DDBJ whole genome shotgun (WGS) entry which is preliminary data.</text>
</comment>
<accession>A0ACC1I1H6</accession>
<dbReference type="EMBL" id="JANBPG010002664">
    <property type="protein sequence ID" value="KAJ1885013.1"/>
    <property type="molecule type" value="Genomic_DNA"/>
</dbReference>